<evidence type="ECO:0000256" key="1">
    <source>
        <dbReference type="PROSITE-ProRule" id="PRU01076"/>
    </source>
</evidence>
<accession>A0ABU8Q0R3</accession>
<evidence type="ECO:0000313" key="3">
    <source>
        <dbReference type="EMBL" id="MEJ5093336.1"/>
    </source>
</evidence>
<dbReference type="EMBL" id="JBBGZA010000001">
    <property type="protein sequence ID" value="MEJ5093336.1"/>
    <property type="molecule type" value="Genomic_DNA"/>
</dbReference>
<dbReference type="RefSeq" id="WP_132882900.1">
    <property type="nucleotide sequence ID" value="NZ_JBBGZA010000001.1"/>
</dbReference>
<dbReference type="Proteomes" id="UP001380365">
    <property type="component" value="Unassembled WGS sequence"/>
</dbReference>
<feature type="domain" description="SpoVT-AbrB" evidence="2">
    <location>
        <begin position="2"/>
        <end position="47"/>
    </location>
</feature>
<comment type="caution">
    <text evidence="3">The sequence shown here is derived from an EMBL/GenBank/DDBJ whole genome shotgun (WGS) entry which is preliminary data.</text>
</comment>
<reference evidence="3 4" key="1">
    <citation type="submission" date="2023-12" db="EMBL/GenBank/DDBJ databases">
        <title>Gut-associated functions are favored during microbiome assembly across C. elegans life.</title>
        <authorList>
            <person name="Zimmermann J."/>
        </authorList>
    </citation>
    <scope>NUCLEOTIDE SEQUENCE [LARGE SCALE GENOMIC DNA]</scope>
    <source>
        <strain evidence="3 4">JUb134</strain>
    </source>
</reference>
<dbReference type="SUPFAM" id="SSF89447">
    <property type="entry name" value="AbrB/MazE/MraZ-like"/>
    <property type="match status" value="1"/>
</dbReference>
<dbReference type="SMART" id="SM00966">
    <property type="entry name" value="SpoVT_AbrB"/>
    <property type="match status" value="1"/>
</dbReference>
<dbReference type="PROSITE" id="PS51740">
    <property type="entry name" value="SPOVT_ABRB"/>
    <property type="match status" value="1"/>
</dbReference>
<organism evidence="3 4">
    <name type="scientific">Sphingomonas molluscorum</name>
    <dbReference type="NCBI Taxonomy" id="418184"/>
    <lineage>
        <taxon>Bacteria</taxon>
        <taxon>Pseudomonadati</taxon>
        <taxon>Pseudomonadota</taxon>
        <taxon>Alphaproteobacteria</taxon>
        <taxon>Sphingomonadales</taxon>
        <taxon>Sphingomonadaceae</taxon>
        <taxon>Sphingomonas</taxon>
    </lineage>
</organism>
<dbReference type="NCBIfam" id="TIGR01439">
    <property type="entry name" value="lp_hng_hel_AbrB"/>
    <property type="match status" value="1"/>
</dbReference>
<protein>
    <submittedName>
        <fullName evidence="3">AbrB/MazE/SpoVT family DNA-binding domain-containing protein</fullName>
    </submittedName>
</protein>
<dbReference type="InterPro" id="IPR007159">
    <property type="entry name" value="SpoVT-AbrB_dom"/>
</dbReference>
<sequence>MGAQTTMSEKGQVVIPKDVRDALGFAPGQRFEVIRTGRGVLLQPSAMKSGRSSEELLHEIRKITASYKGPPVTIDEMNDTVAAEWAKSGTRGEW</sequence>
<dbReference type="Pfam" id="PF04014">
    <property type="entry name" value="MazE_antitoxin"/>
    <property type="match status" value="1"/>
</dbReference>
<name>A0ABU8Q0R3_9SPHN</name>
<dbReference type="Gene3D" id="2.10.260.10">
    <property type="match status" value="1"/>
</dbReference>
<evidence type="ECO:0000259" key="2">
    <source>
        <dbReference type="PROSITE" id="PS51740"/>
    </source>
</evidence>
<gene>
    <name evidence="3" type="ORF">WH159_02085</name>
</gene>
<keyword evidence="1 3" id="KW-0238">DNA-binding</keyword>
<dbReference type="GO" id="GO:0003677">
    <property type="term" value="F:DNA binding"/>
    <property type="evidence" value="ECO:0007669"/>
    <property type="project" value="UniProtKB-KW"/>
</dbReference>
<proteinExistence type="predicted"/>
<keyword evidence="4" id="KW-1185">Reference proteome</keyword>
<evidence type="ECO:0000313" key="4">
    <source>
        <dbReference type="Proteomes" id="UP001380365"/>
    </source>
</evidence>
<dbReference type="InterPro" id="IPR037914">
    <property type="entry name" value="SpoVT-AbrB_sf"/>
</dbReference>